<dbReference type="AlphaFoldDB" id="A0AAW1PYK9"/>
<feature type="region of interest" description="Disordered" evidence="5">
    <location>
        <begin position="434"/>
        <end position="458"/>
    </location>
</feature>
<reference evidence="6 7" key="1">
    <citation type="journal article" date="2024" name="Nat. Commun.">
        <title>Phylogenomics reveals the evolutionary origins of lichenization in chlorophyte algae.</title>
        <authorList>
            <person name="Puginier C."/>
            <person name="Libourel C."/>
            <person name="Otte J."/>
            <person name="Skaloud P."/>
            <person name="Haon M."/>
            <person name="Grisel S."/>
            <person name="Petersen M."/>
            <person name="Berrin J.G."/>
            <person name="Delaux P.M."/>
            <person name="Dal Grande F."/>
            <person name="Keller J."/>
        </authorList>
    </citation>
    <scope>NUCLEOTIDE SEQUENCE [LARGE SCALE GENOMIC DNA]</scope>
    <source>
        <strain evidence="6 7">SAG 2036</strain>
    </source>
</reference>
<dbReference type="PANTHER" id="PTHR12988:SF6">
    <property type="entry name" value="SPHINGOMYELIN PHOSPHODIESTERASE 4"/>
    <property type="match status" value="1"/>
</dbReference>
<evidence type="ECO:0000256" key="3">
    <source>
        <dbReference type="ARBA" id="ARBA00022989"/>
    </source>
</evidence>
<dbReference type="GO" id="GO:0050290">
    <property type="term" value="F:sphingomyelin phosphodiesterase D activity"/>
    <property type="evidence" value="ECO:0007669"/>
    <property type="project" value="InterPro"/>
</dbReference>
<dbReference type="EMBL" id="JALJOQ010000001">
    <property type="protein sequence ID" value="KAK9814998.1"/>
    <property type="molecule type" value="Genomic_DNA"/>
</dbReference>
<feature type="region of interest" description="Disordered" evidence="5">
    <location>
        <begin position="803"/>
        <end position="822"/>
    </location>
</feature>
<evidence type="ECO:0000256" key="1">
    <source>
        <dbReference type="ARBA" id="ARBA00004167"/>
    </source>
</evidence>
<dbReference type="PANTHER" id="PTHR12988">
    <property type="entry name" value="SPHINGOMYELIN PHOSPHODIESTERASE 4"/>
    <property type="match status" value="1"/>
</dbReference>
<evidence type="ECO:0000256" key="4">
    <source>
        <dbReference type="ARBA" id="ARBA00023136"/>
    </source>
</evidence>
<feature type="compositionally biased region" description="Low complexity" evidence="5">
    <location>
        <begin position="438"/>
        <end position="456"/>
    </location>
</feature>
<dbReference type="GO" id="GO:0046513">
    <property type="term" value="P:ceramide biosynthetic process"/>
    <property type="evidence" value="ECO:0007669"/>
    <property type="project" value="TreeGrafter"/>
</dbReference>
<dbReference type="GO" id="GO:0006685">
    <property type="term" value="P:sphingomyelin catabolic process"/>
    <property type="evidence" value="ECO:0007669"/>
    <property type="project" value="TreeGrafter"/>
</dbReference>
<accession>A0AAW1PYK9</accession>
<keyword evidence="2" id="KW-0812">Transmembrane</keyword>
<protein>
    <recommendedName>
        <fullName evidence="8">Sphingomyelin phosphodiesterase 4</fullName>
    </recommendedName>
</protein>
<evidence type="ECO:0000256" key="2">
    <source>
        <dbReference type="ARBA" id="ARBA00022692"/>
    </source>
</evidence>
<organism evidence="6 7">
    <name type="scientific">Symbiochloris irregularis</name>
    <dbReference type="NCBI Taxonomy" id="706552"/>
    <lineage>
        <taxon>Eukaryota</taxon>
        <taxon>Viridiplantae</taxon>
        <taxon>Chlorophyta</taxon>
        <taxon>core chlorophytes</taxon>
        <taxon>Trebouxiophyceae</taxon>
        <taxon>Trebouxiales</taxon>
        <taxon>Trebouxiaceae</taxon>
        <taxon>Symbiochloris</taxon>
    </lineage>
</organism>
<feature type="region of interest" description="Disordered" evidence="5">
    <location>
        <begin position="649"/>
        <end position="671"/>
    </location>
</feature>
<feature type="compositionally biased region" description="Basic and acidic residues" evidence="5">
    <location>
        <begin position="813"/>
        <end position="822"/>
    </location>
</feature>
<name>A0AAW1PYK9_9CHLO</name>
<evidence type="ECO:0008006" key="8">
    <source>
        <dbReference type="Google" id="ProtNLM"/>
    </source>
</evidence>
<evidence type="ECO:0000313" key="7">
    <source>
        <dbReference type="Proteomes" id="UP001465755"/>
    </source>
</evidence>
<sequence>MVEADYETFPGLNKILENDRWSVGRSCQAVEICIDANRDNLRGFFEQSFSLLLKCIFGYEGSSWLNTVTKGASNDVDVKGLLGLLAPSSRLMLAVQSADADALIKFNFPPERLPTHTQLLLALDAGRKELATWPQYARHIVVGPGGRAVIHLDVFAYYVFWTAFYVLRGSQTAVPTAHNPSHGRLAYSSLAPSLGFVRDTLRLGNRSSEAAQGHAYLRLLRMYLEQYLPRTAQDKAAKATSVMASPVRRARARHGSAGNEGTVLLNVLLEFWLSDGDQPLPSASSASQDPSAGGFGSSSALDGWGAAASSYGLRTYDAPSEDLTEALGVLTRYIYALQDARDPSQPFRPAQSGSCAWLPSIPHPPAAPSMMHTVRGMDPPHRLGPAVMAPAQAFGMRLFRFLYRGLRRWPEQRPLTPIVQLWLAALAPWSPPEAHTWQSIPQQGKSQQQSGEAQGSREYGKTLSGVMQRVSHPHQRNDDGGRRQSQGYTPEWEAHVQSVLPMWTALLPLFLDQCLARVSCIGDSVLADLLAVLSVLQRAPALVTLLKGLETALAPTGLMRGLDARRDSAMYMDLTPWLADQATEWGAVACACLDTSAPPPAMPSMQIFAEGPAGAASRVQAVLRAAKGAVRSELLAAATSAANAVLPMDSLPEATSPDKSQQRRPTAPLQGALRKGTWQDLRYKGDWMRRPISSNEIGWLVRLLLRVSDLLNHKLYLDGRHVPEQNSPGPLMVGLLMVHGMVTSRRWRINLRPLAEIQTLVWLPLTFALLWMGWRVLAFLWEFIMTPFDESDQQFEGPTNIQHMARNTPRMGARPETRPVSW</sequence>
<comment type="subcellular location">
    <subcellularLocation>
        <location evidence="1">Membrane</location>
        <topology evidence="1">Single-pass membrane protein</topology>
    </subcellularLocation>
</comment>
<proteinExistence type="predicted"/>
<gene>
    <name evidence="6" type="ORF">WJX73_004353</name>
</gene>
<keyword evidence="7" id="KW-1185">Reference proteome</keyword>
<evidence type="ECO:0000313" key="6">
    <source>
        <dbReference type="EMBL" id="KAK9814998.1"/>
    </source>
</evidence>
<evidence type="ECO:0000256" key="5">
    <source>
        <dbReference type="SAM" id="MobiDB-lite"/>
    </source>
</evidence>
<keyword evidence="4" id="KW-0472">Membrane</keyword>
<dbReference type="GO" id="GO:0016020">
    <property type="term" value="C:membrane"/>
    <property type="evidence" value="ECO:0007669"/>
    <property type="project" value="UniProtKB-SubCell"/>
</dbReference>
<dbReference type="InterPro" id="IPR024129">
    <property type="entry name" value="Sphingomy_SMPD4"/>
</dbReference>
<dbReference type="Proteomes" id="UP001465755">
    <property type="component" value="Unassembled WGS sequence"/>
</dbReference>
<dbReference type="GO" id="GO:0046475">
    <property type="term" value="P:glycerophospholipid catabolic process"/>
    <property type="evidence" value="ECO:0007669"/>
    <property type="project" value="TreeGrafter"/>
</dbReference>
<keyword evidence="3" id="KW-1133">Transmembrane helix</keyword>
<comment type="caution">
    <text evidence="6">The sequence shown here is derived from an EMBL/GenBank/DDBJ whole genome shotgun (WGS) entry which is preliminary data.</text>
</comment>